<comment type="similarity">
    <text evidence="4">Belongs to the early nodulin-like (ENODL) family.</text>
</comment>
<dbReference type="PANTHER" id="PTHR33021:SF262">
    <property type="entry name" value="EARLY NODULIN-LIKE PROTEIN 20"/>
    <property type="match status" value="1"/>
</dbReference>
<feature type="domain" description="Phytocyanin" evidence="7">
    <location>
        <begin position="30"/>
        <end position="130"/>
    </location>
</feature>
<evidence type="ECO:0000256" key="3">
    <source>
        <dbReference type="ARBA" id="ARBA00023180"/>
    </source>
</evidence>
<dbReference type="Proteomes" id="UP000447434">
    <property type="component" value="Chromosome 22"/>
</dbReference>
<evidence type="ECO:0000313" key="9">
    <source>
        <dbReference type="Proteomes" id="UP000447434"/>
    </source>
</evidence>
<name>A0A6A4NAY3_LUPAL</name>
<dbReference type="OrthoDB" id="676939at2759"/>
<organism evidence="8 9">
    <name type="scientific">Lupinus albus</name>
    <name type="common">White lupine</name>
    <name type="synonym">Lupinus termis</name>
    <dbReference type="NCBI Taxonomy" id="3870"/>
    <lineage>
        <taxon>Eukaryota</taxon>
        <taxon>Viridiplantae</taxon>
        <taxon>Streptophyta</taxon>
        <taxon>Embryophyta</taxon>
        <taxon>Tracheophyta</taxon>
        <taxon>Spermatophyta</taxon>
        <taxon>Magnoliopsida</taxon>
        <taxon>eudicotyledons</taxon>
        <taxon>Gunneridae</taxon>
        <taxon>Pentapetalae</taxon>
        <taxon>rosids</taxon>
        <taxon>fabids</taxon>
        <taxon>Fabales</taxon>
        <taxon>Fabaceae</taxon>
        <taxon>Papilionoideae</taxon>
        <taxon>50 kb inversion clade</taxon>
        <taxon>genistoids sensu lato</taxon>
        <taxon>core genistoids</taxon>
        <taxon>Genisteae</taxon>
        <taxon>Lupinus</taxon>
    </lineage>
</organism>
<evidence type="ECO:0000259" key="7">
    <source>
        <dbReference type="PROSITE" id="PS51485"/>
    </source>
</evidence>
<dbReference type="PANTHER" id="PTHR33021">
    <property type="entry name" value="BLUE COPPER PROTEIN"/>
    <property type="match status" value="1"/>
</dbReference>
<evidence type="ECO:0000256" key="4">
    <source>
        <dbReference type="ARBA" id="ARBA00035011"/>
    </source>
</evidence>
<keyword evidence="1 6" id="KW-0732">Signal</keyword>
<gene>
    <name evidence="8" type="ORF">Lalb_Chr22g0350391</name>
</gene>
<keyword evidence="2" id="KW-1015">Disulfide bond</keyword>
<dbReference type="InterPro" id="IPR039391">
    <property type="entry name" value="Phytocyanin-like"/>
</dbReference>
<reference evidence="9" key="1">
    <citation type="journal article" date="2020" name="Nat. Commun.">
        <title>Genome sequence of the cluster root forming white lupin.</title>
        <authorList>
            <person name="Hufnagel B."/>
            <person name="Marques A."/>
            <person name="Soriano A."/>
            <person name="Marques L."/>
            <person name="Divol F."/>
            <person name="Doumas P."/>
            <person name="Sallet E."/>
            <person name="Mancinotti D."/>
            <person name="Carrere S."/>
            <person name="Marande W."/>
            <person name="Arribat S."/>
            <person name="Keller J."/>
            <person name="Huneau C."/>
            <person name="Blein T."/>
            <person name="Aime D."/>
            <person name="Laguerre M."/>
            <person name="Taylor J."/>
            <person name="Schubert V."/>
            <person name="Nelson M."/>
            <person name="Geu-Flores F."/>
            <person name="Crespi M."/>
            <person name="Gallardo-Guerrero K."/>
            <person name="Delaux P.-M."/>
            <person name="Salse J."/>
            <person name="Berges H."/>
            <person name="Guyot R."/>
            <person name="Gouzy J."/>
            <person name="Peret B."/>
        </authorList>
    </citation>
    <scope>NUCLEOTIDE SEQUENCE [LARGE SCALE GENOMIC DNA]</scope>
    <source>
        <strain evidence="9">cv. Amiga</strain>
    </source>
</reference>
<sequence>MEVKRKLTVGLGLLMSITMCFHITESRDTALHRVGGGRYTWVPNVNFTDWASHEHFYKGDWLYFGFDKHIYNVLEVNKTSYENCIEEGFIYNITRGGRDVFQLLEARSYYFLSGRGFCFQGMKVAINVEEPAQAPQLVLSASNEAFPSFRMSHTIRLLLLASSLTWTLIFQKH</sequence>
<dbReference type="PROSITE" id="PS51485">
    <property type="entry name" value="PHYTOCYANIN"/>
    <property type="match status" value="1"/>
</dbReference>
<dbReference type="Gene3D" id="2.60.40.420">
    <property type="entry name" value="Cupredoxins - blue copper proteins"/>
    <property type="match status" value="1"/>
</dbReference>
<comment type="function">
    <text evidence="5">May act as a carbohydrate transporter.</text>
</comment>
<protein>
    <submittedName>
        <fullName evidence="8">Putative cupredoxin</fullName>
    </submittedName>
</protein>
<dbReference type="EMBL" id="WOCE01000022">
    <property type="protein sequence ID" value="KAE9587965.1"/>
    <property type="molecule type" value="Genomic_DNA"/>
</dbReference>
<evidence type="ECO:0000256" key="6">
    <source>
        <dbReference type="SAM" id="SignalP"/>
    </source>
</evidence>
<dbReference type="GO" id="GO:0009055">
    <property type="term" value="F:electron transfer activity"/>
    <property type="evidence" value="ECO:0007669"/>
    <property type="project" value="InterPro"/>
</dbReference>
<keyword evidence="3" id="KW-0325">Glycoprotein</keyword>
<evidence type="ECO:0000256" key="2">
    <source>
        <dbReference type="ARBA" id="ARBA00023157"/>
    </source>
</evidence>
<feature type="chain" id="PRO_5025455399" evidence="6">
    <location>
        <begin position="27"/>
        <end position="173"/>
    </location>
</feature>
<dbReference type="GO" id="GO:0005886">
    <property type="term" value="C:plasma membrane"/>
    <property type="evidence" value="ECO:0007669"/>
    <property type="project" value="TreeGrafter"/>
</dbReference>
<keyword evidence="9" id="KW-1185">Reference proteome</keyword>
<dbReference type="InterPro" id="IPR003245">
    <property type="entry name" value="Phytocyanin_dom"/>
</dbReference>
<evidence type="ECO:0000313" key="8">
    <source>
        <dbReference type="EMBL" id="KAE9587965.1"/>
    </source>
</evidence>
<dbReference type="FunFam" id="2.60.40.420:FF:000018">
    <property type="entry name" value="Lamin-like protein"/>
    <property type="match status" value="1"/>
</dbReference>
<feature type="signal peptide" evidence="6">
    <location>
        <begin position="1"/>
        <end position="26"/>
    </location>
</feature>
<comment type="caution">
    <text evidence="8">The sequence shown here is derived from an EMBL/GenBank/DDBJ whole genome shotgun (WGS) entry which is preliminary data.</text>
</comment>
<dbReference type="SUPFAM" id="SSF49503">
    <property type="entry name" value="Cupredoxins"/>
    <property type="match status" value="1"/>
</dbReference>
<dbReference type="InterPro" id="IPR008972">
    <property type="entry name" value="Cupredoxin"/>
</dbReference>
<proteinExistence type="inferred from homology"/>
<dbReference type="Pfam" id="PF02298">
    <property type="entry name" value="Cu_bind_like"/>
    <property type="match status" value="1"/>
</dbReference>
<dbReference type="AlphaFoldDB" id="A0A6A4NAY3"/>
<accession>A0A6A4NAY3</accession>
<evidence type="ECO:0000256" key="5">
    <source>
        <dbReference type="ARBA" id="ARBA00037626"/>
    </source>
</evidence>
<evidence type="ECO:0000256" key="1">
    <source>
        <dbReference type="ARBA" id="ARBA00022729"/>
    </source>
</evidence>